<name>A0A3A9XQC7_9ACTN</name>
<comment type="caution">
    <text evidence="1">The sequence shown here is derived from an EMBL/GenBank/DDBJ whole genome shotgun (WGS) entry which is preliminary data.</text>
</comment>
<organism evidence="1 2">
    <name type="scientific">Micromonospora musae</name>
    <dbReference type="NCBI Taxonomy" id="1894970"/>
    <lineage>
        <taxon>Bacteria</taxon>
        <taxon>Bacillati</taxon>
        <taxon>Actinomycetota</taxon>
        <taxon>Actinomycetes</taxon>
        <taxon>Micromonosporales</taxon>
        <taxon>Micromonosporaceae</taxon>
        <taxon>Micromonospora</taxon>
    </lineage>
</organism>
<evidence type="ECO:0000313" key="1">
    <source>
        <dbReference type="EMBL" id="RKN27338.1"/>
    </source>
</evidence>
<evidence type="ECO:0000313" key="2">
    <source>
        <dbReference type="Proteomes" id="UP000275865"/>
    </source>
</evidence>
<gene>
    <name evidence="1" type="ORF">D7044_28310</name>
</gene>
<protein>
    <submittedName>
        <fullName evidence="1">Uncharacterized protein</fullName>
    </submittedName>
</protein>
<dbReference type="InterPro" id="IPR011047">
    <property type="entry name" value="Quinoprotein_ADH-like_sf"/>
</dbReference>
<reference evidence="1 2" key="1">
    <citation type="submission" date="2018-09" db="EMBL/GenBank/DDBJ databases">
        <title>Micromonospora sp. nov. MS1-9, isolated from a root of Musa sp.</title>
        <authorList>
            <person name="Kuncharoen N."/>
            <person name="Kudo T."/>
            <person name="Ohkuma M."/>
            <person name="Yuki M."/>
            <person name="Tanasupawat S."/>
        </authorList>
    </citation>
    <scope>NUCLEOTIDE SEQUENCE [LARGE SCALE GENOMIC DNA]</scope>
    <source>
        <strain evidence="1 2">MS1-9</strain>
    </source>
</reference>
<dbReference type="AlphaFoldDB" id="A0A3A9XQC7"/>
<sequence length="408" mass="43742">MPGQAWGLASPASTGPIYLTSYAGRSPTARDLDTTVLSAVDLTGATIWQRTFTGHPFPPRVDGDGTVWVVHQDGGDPPEFTLTCVGADGVTLRSVTPQQRPSEHLGAVVRAPDGCYVLWLPTGRRYVLPDGATARLARHDDTGGTVWSTPLPLERVSFGGVVEASATTGWQFRPKRTWKPSTLEVSHWEPLLVAGDRVLAGITDGSSGIGVCFIVDTESGDIVATTEPGPYHHKAIAGPGRFLVGAQGYGALTSTLYDHDGRAAQTWPSHGQMLVDARGTIRGPESENTMPSRSRFRVLNRDGSMRDGPPLTGYHTTYPALDDDGTTVFWRDGRLLAVDEELRQRELLRRDDDRAVLSRVLLLDEGVVAFSVADELLIVRGTGLAPLAAGPWPCADGGIHGNPVVSVR</sequence>
<accession>A0A3A9XQC7</accession>
<dbReference type="EMBL" id="RAZT01000018">
    <property type="protein sequence ID" value="RKN27338.1"/>
    <property type="molecule type" value="Genomic_DNA"/>
</dbReference>
<proteinExistence type="predicted"/>
<dbReference type="SUPFAM" id="SSF50998">
    <property type="entry name" value="Quinoprotein alcohol dehydrogenase-like"/>
    <property type="match status" value="1"/>
</dbReference>
<dbReference type="Proteomes" id="UP000275865">
    <property type="component" value="Unassembled WGS sequence"/>
</dbReference>